<accession>A0A5C6UYU1</accession>
<sequence>MPNIDSASANNKVYEEAREIFTAYMQQKNLRKTPERYAILEVIYNAVGHFDVEKLYVIMKNKNYRVSRATVYNTLDLLVECGLVTKHQFGQNMAQFEKCYGFKQHDHLICQKCNKVLEFCDPRIQNIKKMVEEAYDFDIKHHTLQFYGVCNNPNCEEKKAD</sequence>
<keyword evidence="6" id="KW-0678">Repressor</keyword>
<keyword evidence="9" id="KW-0805">Transcription regulation</keyword>
<comment type="subcellular location">
    <subcellularLocation>
        <location evidence="1">Cytoplasm</location>
    </subcellularLocation>
</comment>
<keyword evidence="5" id="KW-0963">Cytoplasm</keyword>
<protein>
    <recommendedName>
        <fullName evidence="4">Ferric uptake regulation protein</fullName>
    </recommendedName>
</protein>
<evidence type="ECO:0000313" key="14">
    <source>
        <dbReference type="EMBL" id="TXC78467.1"/>
    </source>
</evidence>
<keyword evidence="10" id="KW-0238">DNA-binding</keyword>
<dbReference type="Pfam" id="PF01475">
    <property type="entry name" value="FUR"/>
    <property type="match status" value="1"/>
</dbReference>
<dbReference type="GO" id="GO:0003700">
    <property type="term" value="F:DNA-binding transcription factor activity"/>
    <property type="evidence" value="ECO:0007669"/>
    <property type="project" value="InterPro"/>
</dbReference>
<evidence type="ECO:0000256" key="11">
    <source>
        <dbReference type="ARBA" id="ARBA00023163"/>
    </source>
</evidence>
<evidence type="ECO:0000256" key="13">
    <source>
        <dbReference type="PIRSR" id="PIRSR602481-2"/>
    </source>
</evidence>
<keyword evidence="11" id="KW-0804">Transcription</keyword>
<dbReference type="RefSeq" id="WP_147014889.1">
    <property type="nucleotide sequence ID" value="NZ_VORB01000007.1"/>
</dbReference>
<evidence type="ECO:0000256" key="3">
    <source>
        <dbReference type="ARBA" id="ARBA00011738"/>
    </source>
</evidence>
<evidence type="ECO:0000256" key="9">
    <source>
        <dbReference type="ARBA" id="ARBA00023015"/>
    </source>
</evidence>
<dbReference type="InterPro" id="IPR043135">
    <property type="entry name" value="Fur_C"/>
</dbReference>
<dbReference type="Gene3D" id="3.30.1490.190">
    <property type="match status" value="1"/>
</dbReference>
<comment type="subunit">
    <text evidence="3">Homodimer.</text>
</comment>
<organism evidence="14 15">
    <name type="scientific">Luteibaculum oceani</name>
    <dbReference type="NCBI Taxonomy" id="1294296"/>
    <lineage>
        <taxon>Bacteria</taxon>
        <taxon>Pseudomonadati</taxon>
        <taxon>Bacteroidota</taxon>
        <taxon>Flavobacteriia</taxon>
        <taxon>Flavobacteriales</taxon>
        <taxon>Luteibaculaceae</taxon>
        <taxon>Luteibaculum</taxon>
    </lineage>
</organism>
<dbReference type="GO" id="GO:0000976">
    <property type="term" value="F:transcription cis-regulatory region binding"/>
    <property type="evidence" value="ECO:0007669"/>
    <property type="project" value="TreeGrafter"/>
</dbReference>
<feature type="binding site" evidence="12">
    <location>
        <position position="155"/>
    </location>
    <ligand>
        <name>Zn(2+)</name>
        <dbReference type="ChEBI" id="CHEBI:29105"/>
    </ligand>
</feature>
<evidence type="ECO:0000256" key="2">
    <source>
        <dbReference type="ARBA" id="ARBA00007957"/>
    </source>
</evidence>
<evidence type="ECO:0000313" key="15">
    <source>
        <dbReference type="Proteomes" id="UP000321168"/>
    </source>
</evidence>
<dbReference type="AlphaFoldDB" id="A0A5C6UYU1"/>
<evidence type="ECO:0000256" key="12">
    <source>
        <dbReference type="PIRSR" id="PIRSR602481-1"/>
    </source>
</evidence>
<feature type="binding site" evidence="13">
    <location>
        <position position="142"/>
    </location>
    <ligand>
        <name>Fe cation</name>
        <dbReference type="ChEBI" id="CHEBI:24875"/>
    </ligand>
</feature>
<comment type="caution">
    <text evidence="14">The sequence shown here is derived from an EMBL/GenBank/DDBJ whole genome shotgun (WGS) entry which is preliminary data.</text>
</comment>
<dbReference type="GO" id="GO:0045892">
    <property type="term" value="P:negative regulation of DNA-templated transcription"/>
    <property type="evidence" value="ECO:0007669"/>
    <property type="project" value="TreeGrafter"/>
</dbReference>
<dbReference type="CDD" id="cd07153">
    <property type="entry name" value="Fur_like"/>
    <property type="match status" value="1"/>
</dbReference>
<dbReference type="PANTHER" id="PTHR33202">
    <property type="entry name" value="ZINC UPTAKE REGULATION PROTEIN"/>
    <property type="match status" value="1"/>
</dbReference>
<dbReference type="InterPro" id="IPR002481">
    <property type="entry name" value="FUR"/>
</dbReference>
<evidence type="ECO:0000256" key="1">
    <source>
        <dbReference type="ARBA" id="ARBA00004496"/>
    </source>
</evidence>
<dbReference type="GO" id="GO:0005829">
    <property type="term" value="C:cytosol"/>
    <property type="evidence" value="ECO:0007669"/>
    <property type="project" value="TreeGrafter"/>
</dbReference>
<reference evidence="14 15" key="1">
    <citation type="submission" date="2019-08" db="EMBL/GenBank/DDBJ databases">
        <title>Genome of Luteibaculum oceani JCM 18817.</title>
        <authorList>
            <person name="Bowman J.P."/>
        </authorList>
    </citation>
    <scope>NUCLEOTIDE SEQUENCE [LARGE SCALE GENOMIC DNA]</scope>
    <source>
        <strain evidence="14 15">JCM 18817</strain>
    </source>
</reference>
<evidence type="ECO:0000256" key="4">
    <source>
        <dbReference type="ARBA" id="ARBA00020910"/>
    </source>
</evidence>
<evidence type="ECO:0000256" key="5">
    <source>
        <dbReference type="ARBA" id="ARBA00022490"/>
    </source>
</evidence>
<dbReference type="EMBL" id="VORB01000007">
    <property type="protein sequence ID" value="TXC78467.1"/>
    <property type="molecule type" value="Genomic_DNA"/>
</dbReference>
<evidence type="ECO:0000256" key="7">
    <source>
        <dbReference type="ARBA" id="ARBA00022723"/>
    </source>
</evidence>
<keyword evidence="15" id="KW-1185">Reference proteome</keyword>
<proteinExistence type="inferred from homology"/>
<feature type="binding site" evidence="12">
    <location>
        <position position="113"/>
    </location>
    <ligand>
        <name>Zn(2+)</name>
        <dbReference type="ChEBI" id="CHEBI:29105"/>
    </ligand>
</feature>
<dbReference type="InterPro" id="IPR036388">
    <property type="entry name" value="WH-like_DNA-bd_sf"/>
</dbReference>
<feature type="binding site" evidence="12">
    <location>
        <position position="110"/>
    </location>
    <ligand>
        <name>Zn(2+)</name>
        <dbReference type="ChEBI" id="CHEBI:29105"/>
    </ligand>
</feature>
<gene>
    <name evidence="14" type="ORF">FRX97_09045</name>
</gene>
<keyword evidence="8 12" id="KW-0862">Zinc</keyword>
<evidence type="ECO:0000256" key="10">
    <source>
        <dbReference type="ARBA" id="ARBA00023125"/>
    </source>
</evidence>
<keyword evidence="13" id="KW-0408">Iron</keyword>
<name>A0A5C6UYU1_9FLAO</name>
<evidence type="ECO:0000256" key="8">
    <source>
        <dbReference type="ARBA" id="ARBA00022833"/>
    </source>
</evidence>
<dbReference type="OrthoDB" id="8659436at2"/>
<dbReference type="InterPro" id="IPR036390">
    <property type="entry name" value="WH_DNA-bd_sf"/>
</dbReference>
<comment type="cofactor">
    <cofactor evidence="12">
        <name>Zn(2+)</name>
        <dbReference type="ChEBI" id="CHEBI:29105"/>
    </cofactor>
    <text evidence="12">Binds 1 zinc ion per subunit.</text>
</comment>
<dbReference type="Proteomes" id="UP000321168">
    <property type="component" value="Unassembled WGS sequence"/>
</dbReference>
<dbReference type="GO" id="GO:1900376">
    <property type="term" value="P:regulation of secondary metabolite biosynthetic process"/>
    <property type="evidence" value="ECO:0007669"/>
    <property type="project" value="TreeGrafter"/>
</dbReference>
<dbReference type="GO" id="GO:0008270">
    <property type="term" value="F:zinc ion binding"/>
    <property type="evidence" value="ECO:0007669"/>
    <property type="project" value="TreeGrafter"/>
</dbReference>
<comment type="similarity">
    <text evidence="2">Belongs to the Fur family.</text>
</comment>
<dbReference type="Gene3D" id="1.10.10.10">
    <property type="entry name" value="Winged helix-like DNA-binding domain superfamily/Winged helix DNA-binding domain"/>
    <property type="match status" value="1"/>
</dbReference>
<dbReference type="SUPFAM" id="SSF46785">
    <property type="entry name" value="Winged helix' DNA-binding domain"/>
    <property type="match status" value="1"/>
</dbReference>
<comment type="cofactor">
    <cofactor evidence="13">
        <name>Mn(2+)</name>
        <dbReference type="ChEBI" id="CHEBI:29035"/>
    </cofactor>
    <cofactor evidence="13">
        <name>Fe(2+)</name>
        <dbReference type="ChEBI" id="CHEBI:29033"/>
    </cofactor>
    <text evidence="13">Binds 1 Mn(2+) or Fe(2+) ion per subunit.</text>
</comment>
<evidence type="ECO:0000256" key="6">
    <source>
        <dbReference type="ARBA" id="ARBA00022491"/>
    </source>
</evidence>
<feature type="binding site" evidence="13">
    <location>
        <position position="106"/>
    </location>
    <ligand>
        <name>Fe cation</name>
        <dbReference type="ChEBI" id="CHEBI:24875"/>
    </ligand>
</feature>
<dbReference type="PANTHER" id="PTHR33202:SF2">
    <property type="entry name" value="FERRIC UPTAKE REGULATION PROTEIN"/>
    <property type="match status" value="1"/>
</dbReference>
<keyword evidence="7 12" id="KW-0479">Metal-binding</keyword>
<feature type="binding site" evidence="12">
    <location>
        <position position="150"/>
    </location>
    <ligand>
        <name>Zn(2+)</name>
        <dbReference type="ChEBI" id="CHEBI:29105"/>
    </ligand>
</feature>